<feature type="transmembrane region" description="Helical" evidence="2">
    <location>
        <begin position="94"/>
        <end position="113"/>
    </location>
</feature>
<reference evidence="3 4" key="2">
    <citation type="journal article" date="2016" name="J. Biotechnol.">
        <title>Complete genome sequence of Arthrobacter alpinus ERGS4:06, a yellow pigmented bacterium tolerant to cold and radiations isolated from Sikkim Himalaya.</title>
        <authorList>
            <person name="Kumar R."/>
            <person name="Singh D."/>
            <person name="Swarnkar M.K."/>
            <person name="Singh A.K."/>
            <person name="Kumar S."/>
        </authorList>
    </citation>
    <scope>NUCLEOTIDE SEQUENCE [LARGE SCALE GENOMIC DNA]</scope>
    <source>
        <strain evidence="3 4">ERGS4:06</strain>
    </source>
</reference>
<feature type="transmembrane region" description="Helical" evidence="2">
    <location>
        <begin position="64"/>
        <end position="82"/>
    </location>
</feature>
<keyword evidence="2" id="KW-0812">Transmembrane</keyword>
<proteinExistence type="predicted"/>
<feature type="region of interest" description="Disordered" evidence="1">
    <location>
        <begin position="1"/>
        <end position="27"/>
    </location>
</feature>
<feature type="transmembrane region" description="Helical" evidence="2">
    <location>
        <begin position="33"/>
        <end position="58"/>
    </location>
</feature>
<dbReference type="AlphaFoldDB" id="A0A0S2M027"/>
<dbReference type="EMBL" id="CP013200">
    <property type="protein sequence ID" value="ALO67055.1"/>
    <property type="molecule type" value="Genomic_DNA"/>
</dbReference>
<gene>
    <name evidence="3" type="ORF">AS189_11805</name>
</gene>
<evidence type="ECO:0000313" key="4">
    <source>
        <dbReference type="Proteomes" id="UP000059574"/>
    </source>
</evidence>
<organism evidence="3 4">
    <name type="scientific">Arthrobacter alpinus</name>
    <dbReference type="NCBI Taxonomy" id="656366"/>
    <lineage>
        <taxon>Bacteria</taxon>
        <taxon>Bacillati</taxon>
        <taxon>Actinomycetota</taxon>
        <taxon>Actinomycetes</taxon>
        <taxon>Micrococcales</taxon>
        <taxon>Micrococcaceae</taxon>
        <taxon>Arthrobacter</taxon>
    </lineage>
</organism>
<evidence type="ECO:0000313" key="3">
    <source>
        <dbReference type="EMBL" id="ALO67055.1"/>
    </source>
</evidence>
<keyword evidence="2" id="KW-1133">Transmembrane helix</keyword>
<protein>
    <submittedName>
        <fullName evidence="3">Uncharacterized protein</fullName>
    </submittedName>
</protein>
<dbReference type="Proteomes" id="UP000059574">
    <property type="component" value="Chromosome"/>
</dbReference>
<evidence type="ECO:0000256" key="2">
    <source>
        <dbReference type="SAM" id="Phobius"/>
    </source>
</evidence>
<evidence type="ECO:0000256" key="1">
    <source>
        <dbReference type="SAM" id="MobiDB-lite"/>
    </source>
</evidence>
<accession>A0A0S2M027</accession>
<reference evidence="4" key="1">
    <citation type="submission" date="2015-11" db="EMBL/GenBank/DDBJ databases">
        <authorList>
            <person name="Kumar R."/>
            <person name="Singh D."/>
            <person name="Swarnkar M.K."/>
            <person name="Singh A.K."/>
            <person name="Kumar S."/>
        </authorList>
    </citation>
    <scope>NUCLEOTIDE SEQUENCE [LARGE SCALE GENOMIC DNA]</scope>
    <source>
        <strain evidence="4">ERGS4:06</strain>
    </source>
</reference>
<keyword evidence="2" id="KW-0472">Membrane</keyword>
<sequence length="130" mass="14106">MAITPKRPAPSSDPKNNSPAHPSRRDPRARWRIGWVVAGSLAAGLLAALLLVAAPFIRAQESEVTGAVLCGFALGWAMLAILSVRFTEQPQRWAAVPAVFMGVSGLLLIWFGSPVDGVLSWVWPPPCWHW</sequence>
<name>A0A0S2M027_9MICC</name>